<dbReference type="CDD" id="cd00293">
    <property type="entry name" value="USP-like"/>
    <property type="match status" value="1"/>
</dbReference>
<accession>A0A4P8J6Y2</accession>
<name>A0A4P8J6Y2_9BURK</name>
<dbReference type="SUPFAM" id="SSF52402">
    <property type="entry name" value="Adenine nucleotide alpha hydrolases-like"/>
    <property type="match status" value="1"/>
</dbReference>
<evidence type="ECO:0000259" key="1">
    <source>
        <dbReference type="Pfam" id="PF00582"/>
    </source>
</evidence>
<feature type="domain" description="UspA" evidence="1">
    <location>
        <begin position="2"/>
        <end position="116"/>
    </location>
</feature>
<dbReference type="Pfam" id="PF00582">
    <property type="entry name" value="Usp"/>
    <property type="match status" value="1"/>
</dbReference>
<reference evidence="2 3" key="1">
    <citation type="submission" date="2019-05" db="EMBL/GenBank/DDBJ databases">
        <title>Burkholderia sp. DHOD12, isolated from subtropical forest soil.</title>
        <authorList>
            <person name="Gao Z.-H."/>
            <person name="Qiu L.-H."/>
        </authorList>
    </citation>
    <scope>NUCLEOTIDE SEQUENCE [LARGE SCALE GENOMIC DNA]</scope>
    <source>
        <strain evidence="2 3">DHOD12</strain>
    </source>
</reference>
<dbReference type="InterPro" id="IPR014729">
    <property type="entry name" value="Rossmann-like_a/b/a_fold"/>
</dbReference>
<organism evidence="2 3">
    <name type="scientific">Trinickia violacea</name>
    <dbReference type="NCBI Taxonomy" id="2571746"/>
    <lineage>
        <taxon>Bacteria</taxon>
        <taxon>Pseudomonadati</taxon>
        <taxon>Pseudomonadota</taxon>
        <taxon>Betaproteobacteria</taxon>
        <taxon>Burkholderiales</taxon>
        <taxon>Burkholderiaceae</taxon>
        <taxon>Trinickia</taxon>
    </lineage>
</organism>
<dbReference type="Proteomes" id="UP000298656">
    <property type="component" value="Chromosome 2"/>
</dbReference>
<evidence type="ECO:0000313" key="2">
    <source>
        <dbReference type="EMBL" id="QCP54849.1"/>
    </source>
</evidence>
<dbReference type="Gene3D" id="3.40.50.620">
    <property type="entry name" value="HUPs"/>
    <property type="match status" value="1"/>
</dbReference>
<gene>
    <name evidence="2" type="ORF">FAZ95_26760</name>
</gene>
<sequence length="141" mass="15162">MLLVYDGTDEAKSALLRCAELSVALAARVDVVTVVNFADDNAMCGGMLSSAAMTQLEDQARSALREAIDALGVNGVVARGHVVFGGVLEAITRMVDLLQSDVIVVGHRTRSWLERWYHGRALHVDLVERVKGSMIVTVTPA</sequence>
<dbReference type="OrthoDB" id="9109351at2"/>
<dbReference type="InterPro" id="IPR006016">
    <property type="entry name" value="UspA"/>
</dbReference>
<proteinExistence type="predicted"/>
<evidence type="ECO:0000313" key="3">
    <source>
        <dbReference type="Proteomes" id="UP000298656"/>
    </source>
</evidence>
<dbReference type="AlphaFoldDB" id="A0A4P8J6Y2"/>
<protein>
    <submittedName>
        <fullName evidence="2">Universal stress protein</fullName>
    </submittedName>
</protein>
<dbReference type="KEGG" id="tvl:FAZ95_26760"/>
<keyword evidence="3" id="KW-1185">Reference proteome</keyword>
<dbReference type="EMBL" id="CP040078">
    <property type="protein sequence ID" value="QCP54849.1"/>
    <property type="molecule type" value="Genomic_DNA"/>
</dbReference>